<protein>
    <submittedName>
        <fullName evidence="3">Uncharacterized protein</fullName>
    </submittedName>
</protein>
<feature type="coiled-coil region" evidence="1">
    <location>
        <begin position="453"/>
        <end position="480"/>
    </location>
</feature>
<keyword evidence="2" id="KW-0812">Transmembrane</keyword>
<feature type="transmembrane region" description="Helical" evidence="2">
    <location>
        <begin position="84"/>
        <end position="101"/>
    </location>
</feature>
<feature type="transmembrane region" description="Helical" evidence="2">
    <location>
        <begin position="28"/>
        <end position="48"/>
    </location>
</feature>
<name>A0A1F2PMA7_9FIRM</name>
<evidence type="ECO:0000256" key="1">
    <source>
        <dbReference type="SAM" id="Coils"/>
    </source>
</evidence>
<dbReference type="InterPro" id="IPR035168">
    <property type="entry name" value="DUF5317"/>
</dbReference>
<keyword evidence="1" id="KW-0175">Coiled coil</keyword>
<sequence length="561" mass="62991">MLILIAIILGFLIGKIRRGSLRGFKVRKISLLPVGILGMVLQIALHLYIYTGGISLVEPYLEIVNFASYILILVMLVFNLDDFWVILMAVGITSNFVVIFINGGHMPVSQGVIDTLPAAFGEQIVQGLSPLYALIQPNTLLWFLGINLPIPVPYVPLIMSLYGSVAGVTVGTIVTLIGLIGFIQYVMNKKASIMQDERNDHGEDEGIFGDDDDYEISGVSLQNSYQEGYDEPEDIDDYYRDMAATGGIRGDRDENATIAIPAEGFRSADNSSVQDSFETRLIPAALDEVDSGIGTETEEIVISKSDTQETRIMEPVDDGSTKIISNIQDVGTYVKGEKELEAADMEEILNSEDAGFFTKKYYEEKLAVEKERLILQMREMELNKVAKSLSDPEGEPHPVPESDLRIVESFKLTDLDQPFVLRSETSTYDSGVKSKDEDDVEFSEDEMLNVWQRLNLEDEKRKAERRKQLMRETSKEAETLISGSPRDEVAIPLKEIEEVTEPVVGRVYDSTNEDKDKLLANMDDDERKNFQETVDERKRAGYELVELKLDGKDVAFWRKKK</sequence>
<keyword evidence="2" id="KW-1133">Transmembrane helix</keyword>
<dbReference type="EMBL" id="LKEU01000014">
    <property type="protein sequence ID" value="OFV71871.1"/>
    <property type="molecule type" value="Genomic_DNA"/>
</dbReference>
<dbReference type="STRING" id="52694.ACWI_06190"/>
<keyword evidence="2" id="KW-0472">Membrane</keyword>
<feature type="transmembrane region" description="Helical" evidence="2">
    <location>
        <begin position="140"/>
        <end position="159"/>
    </location>
</feature>
<evidence type="ECO:0000313" key="3">
    <source>
        <dbReference type="EMBL" id="OFV71871.1"/>
    </source>
</evidence>
<organism evidence="3 4">
    <name type="scientific">Acetobacterium wieringae</name>
    <dbReference type="NCBI Taxonomy" id="52694"/>
    <lineage>
        <taxon>Bacteria</taxon>
        <taxon>Bacillati</taxon>
        <taxon>Bacillota</taxon>
        <taxon>Clostridia</taxon>
        <taxon>Eubacteriales</taxon>
        <taxon>Eubacteriaceae</taxon>
        <taxon>Acetobacterium</taxon>
    </lineage>
</organism>
<evidence type="ECO:0000313" key="4">
    <source>
        <dbReference type="Proteomes" id="UP000176244"/>
    </source>
</evidence>
<dbReference type="AlphaFoldDB" id="A0A1F2PMA7"/>
<feature type="transmembrane region" description="Helical" evidence="2">
    <location>
        <begin position="165"/>
        <end position="186"/>
    </location>
</feature>
<dbReference type="RefSeq" id="WP_070369977.1">
    <property type="nucleotide sequence ID" value="NZ_CP097897.1"/>
</dbReference>
<evidence type="ECO:0000256" key="2">
    <source>
        <dbReference type="SAM" id="Phobius"/>
    </source>
</evidence>
<accession>A0A1F2PMA7</accession>
<feature type="transmembrane region" description="Helical" evidence="2">
    <location>
        <begin position="60"/>
        <end position="78"/>
    </location>
</feature>
<reference evidence="3 4" key="1">
    <citation type="submission" date="2015-09" db="EMBL/GenBank/DDBJ databases">
        <title>Genome sequence of Acetobacterium wieringae DSM 1911.</title>
        <authorList>
            <person name="Poehlein A."/>
            <person name="Bengelsdorf F.R."/>
            <person name="Schiel-Bengelsdorf B."/>
            <person name="Duerre P."/>
            <person name="Daniel R."/>
        </authorList>
    </citation>
    <scope>NUCLEOTIDE SEQUENCE [LARGE SCALE GENOMIC DNA]</scope>
    <source>
        <strain evidence="3 4">DSM 1911</strain>
    </source>
</reference>
<dbReference type="OrthoDB" id="37447at2"/>
<dbReference type="Proteomes" id="UP000176244">
    <property type="component" value="Unassembled WGS sequence"/>
</dbReference>
<dbReference type="Pfam" id="PF17248">
    <property type="entry name" value="DUF5317"/>
    <property type="match status" value="1"/>
</dbReference>
<comment type="caution">
    <text evidence="3">The sequence shown here is derived from an EMBL/GenBank/DDBJ whole genome shotgun (WGS) entry which is preliminary data.</text>
</comment>
<gene>
    <name evidence="3" type="ORF">ACWI_06190</name>
</gene>
<proteinExistence type="predicted"/>